<feature type="domain" description="hAT-like transposase RNase-H fold" evidence="2">
    <location>
        <begin position="142"/>
        <end position="207"/>
    </location>
</feature>
<evidence type="ECO:0000256" key="1">
    <source>
        <dbReference type="SAM" id="MobiDB-lite"/>
    </source>
</evidence>
<protein>
    <recommendedName>
        <fullName evidence="2">hAT-like transposase RNase-H fold domain-containing protein</fullName>
    </recommendedName>
</protein>
<dbReference type="InterPro" id="IPR025525">
    <property type="entry name" value="hAT-like_transposase_RNase-H"/>
</dbReference>
<gene>
    <name evidence="3" type="ORF">L3X38_042002</name>
</gene>
<evidence type="ECO:0000313" key="3">
    <source>
        <dbReference type="EMBL" id="KAI5312828.1"/>
    </source>
</evidence>
<keyword evidence="4" id="KW-1185">Reference proteome</keyword>
<proteinExistence type="predicted"/>
<dbReference type="Pfam" id="PF14372">
    <property type="entry name" value="hAT-like_RNase-H"/>
    <property type="match status" value="1"/>
</dbReference>
<dbReference type="AlphaFoldDB" id="A0AAD4UUC7"/>
<dbReference type="PANTHER" id="PTHR23272">
    <property type="entry name" value="BED FINGER-RELATED"/>
    <property type="match status" value="1"/>
</dbReference>
<comment type="caution">
    <text evidence="3">The sequence shown here is derived from an EMBL/GenBank/DDBJ whole genome shotgun (WGS) entry which is preliminary data.</text>
</comment>
<dbReference type="EMBL" id="JAJFAZ020000008">
    <property type="protein sequence ID" value="KAI5312828.1"/>
    <property type="molecule type" value="Genomic_DNA"/>
</dbReference>
<dbReference type="InterPro" id="IPR012337">
    <property type="entry name" value="RNaseH-like_sf"/>
</dbReference>
<accession>A0AAD4UUC7</accession>
<organism evidence="3 4">
    <name type="scientific">Prunus dulcis</name>
    <name type="common">Almond</name>
    <name type="synonym">Amygdalus dulcis</name>
    <dbReference type="NCBI Taxonomy" id="3755"/>
    <lineage>
        <taxon>Eukaryota</taxon>
        <taxon>Viridiplantae</taxon>
        <taxon>Streptophyta</taxon>
        <taxon>Embryophyta</taxon>
        <taxon>Tracheophyta</taxon>
        <taxon>Spermatophyta</taxon>
        <taxon>Magnoliopsida</taxon>
        <taxon>eudicotyledons</taxon>
        <taxon>Gunneridae</taxon>
        <taxon>Pentapetalae</taxon>
        <taxon>rosids</taxon>
        <taxon>fabids</taxon>
        <taxon>Rosales</taxon>
        <taxon>Rosaceae</taxon>
        <taxon>Amygdaloideae</taxon>
        <taxon>Amygdaleae</taxon>
        <taxon>Prunus</taxon>
    </lineage>
</organism>
<name>A0AAD4UUC7_PRUDU</name>
<dbReference type="Proteomes" id="UP001054821">
    <property type="component" value="Chromosome 8"/>
</dbReference>
<dbReference type="PANTHER" id="PTHR23272:SF184">
    <property type="entry name" value="OS03G0311250 PROTEIN"/>
    <property type="match status" value="1"/>
</dbReference>
<dbReference type="GO" id="GO:0003677">
    <property type="term" value="F:DNA binding"/>
    <property type="evidence" value="ECO:0007669"/>
    <property type="project" value="InterPro"/>
</dbReference>
<evidence type="ECO:0000313" key="4">
    <source>
        <dbReference type="Proteomes" id="UP001054821"/>
    </source>
</evidence>
<reference evidence="3 4" key="1">
    <citation type="journal article" date="2022" name="G3 (Bethesda)">
        <title>Whole-genome sequence and methylome profiling of the almond [Prunus dulcis (Mill.) D.A. Webb] cultivar 'Nonpareil'.</title>
        <authorList>
            <person name="D'Amico-Willman K.M."/>
            <person name="Ouma W.Z."/>
            <person name="Meulia T."/>
            <person name="Sideli G.M."/>
            <person name="Gradziel T.M."/>
            <person name="Fresnedo-Ramirez J."/>
        </authorList>
    </citation>
    <scope>NUCLEOTIDE SEQUENCE [LARGE SCALE GENOMIC DNA]</scope>
    <source>
        <strain evidence="3">Clone GOH B32 T37-40</strain>
    </source>
</reference>
<evidence type="ECO:0000259" key="2">
    <source>
        <dbReference type="Pfam" id="PF14372"/>
    </source>
</evidence>
<dbReference type="SUPFAM" id="SSF53098">
    <property type="entry name" value="Ribonuclease H-like"/>
    <property type="match status" value="1"/>
</dbReference>
<feature type="region of interest" description="Disordered" evidence="1">
    <location>
        <begin position="19"/>
        <end position="39"/>
    </location>
</feature>
<sequence>MDAFEGASESAKGGVGEVRNNVVDSYPSNNNNSVVTQTSKQRRKLTSAFVEYAGIRQLFNYVCADIKLVSRNTAKADVLSLYNREKPKLKEILDSVLGRKRILNFSFMPPLHTGIALYEWGKLEKLSEFLKVFYDMSCLFFGTKYPTANLYFPQVLVVEDTLKKAKVDSDSFMKSMATQMMEKFDKYWKEYSLILAIAVILDPRYKI</sequence>